<dbReference type="InterPro" id="IPR047865">
    <property type="entry name" value="Ribosomal_uL10_bac_type"/>
</dbReference>
<evidence type="ECO:0000256" key="2">
    <source>
        <dbReference type="ARBA" id="ARBA00022980"/>
    </source>
</evidence>
<dbReference type="EMBL" id="UINC01001138">
    <property type="protein sequence ID" value="SUZ71935.1"/>
    <property type="molecule type" value="Genomic_DNA"/>
</dbReference>
<gene>
    <name evidence="4" type="ORF">METZ01_LOCUS24789</name>
</gene>
<evidence type="ECO:0000256" key="1">
    <source>
        <dbReference type="ARBA" id="ARBA00008889"/>
    </source>
</evidence>
<reference evidence="4" key="1">
    <citation type="submission" date="2018-05" db="EMBL/GenBank/DDBJ databases">
        <authorList>
            <person name="Lanie J.A."/>
            <person name="Ng W.-L."/>
            <person name="Kazmierczak K.M."/>
            <person name="Andrzejewski T.M."/>
            <person name="Davidsen T.M."/>
            <person name="Wayne K.J."/>
            <person name="Tettelin H."/>
            <person name="Glass J.I."/>
            <person name="Rusch D."/>
            <person name="Podicherti R."/>
            <person name="Tsui H.-C.T."/>
            <person name="Winkler M.E."/>
        </authorList>
    </citation>
    <scope>NUCLEOTIDE SEQUENCE</scope>
</reference>
<name>A0A381PXZ8_9ZZZZ</name>
<organism evidence="4">
    <name type="scientific">marine metagenome</name>
    <dbReference type="NCBI Taxonomy" id="408172"/>
    <lineage>
        <taxon>unclassified sequences</taxon>
        <taxon>metagenomes</taxon>
        <taxon>ecological metagenomes</taxon>
    </lineage>
</organism>
<dbReference type="NCBIfam" id="NF000955">
    <property type="entry name" value="PRK00099.1-1"/>
    <property type="match status" value="1"/>
</dbReference>
<dbReference type="CDD" id="cd05797">
    <property type="entry name" value="Ribosomal_L10"/>
    <property type="match status" value="1"/>
</dbReference>
<dbReference type="AlphaFoldDB" id="A0A381PXZ8"/>
<accession>A0A381PXZ8</accession>
<dbReference type="Gene3D" id="3.30.70.1730">
    <property type="match status" value="1"/>
</dbReference>
<comment type="similarity">
    <text evidence="1">Belongs to the universal ribosomal protein uL10 family.</text>
</comment>
<dbReference type="HAMAP" id="MF_00362">
    <property type="entry name" value="Ribosomal_uL10"/>
    <property type="match status" value="1"/>
</dbReference>
<dbReference type="Pfam" id="PF00466">
    <property type="entry name" value="Ribosomal_L10"/>
    <property type="match status" value="1"/>
</dbReference>
<dbReference type="SUPFAM" id="SSF160369">
    <property type="entry name" value="Ribosomal protein L10-like"/>
    <property type="match status" value="1"/>
</dbReference>
<evidence type="ECO:0008006" key="5">
    <source>
        <dbReference type="Google" id="ProtNLM"/>
    </source>
</evidence>
<dbReference type="InterPro" id="IPR043141">
    <property type="entry name" value="Ribosomal_uL10-like_sf"/>
</dbReference>
<dbReference type="PANTHER" id="PTHR11560">
    <property type="entry name" value="39S RIBOSOMAL PROTEIN L10, MITOCHONDRIAL"/>
    <property type="match status" value="1"/>
</dbReference>
<dbReference type="Gene3D" id="6.10.250.290">
    <property type="match status" value="1"/>
</dbReference>
<evidence type="ECO:0000256" key="3">
    <source>
        <dbReference type="ARBA" id="ARBA00023274"/>
    </source>
</evidence>
<keyword evidence="2" id="KW-0689">Ribosomal protein</keyword>
<sequence length="172" mass="18794">MPSVKNINSVKELSVKLDKAKAIYFTDYLGLDVVSVTKLRKNFVEKDVEFTVAKNTLIKLAAKEVGISGIDEFLEGPTAIAFGYDDPTGPARVIKEFLKDFDKPSVKGMIFDGEIFTSDQFDKIANLPSKEQLLSKLVGMLNSPMSKLSSVLNSSVSGLLGRLTQLNSKKGN</sequence>
<protein>
    <recommendedName>
        <fullName evidence="5">50S ribosomal protein L10</fullName>
    </recommendedName>
</protein>
<dbReference type="GO" id="GO:1990904">
    <property type="term" value="C:ribonucleoprotein complex"/>
    <property type="evidence" value="ECO:0007669"/>
    <property type="project" value="UniProtKB-KW"/>
</dbReference>
<dbReference type="InterPro" id="IPR001790">
    <property type="entry name" value="Ribosomal_uL10"/>
</dbReference>
<dbReference type="GO" id="GO:0005840">
    <property type="term" value="C:ribosome"/>
    <property type="evidence" value="ECO:0007669"/>
    <property type="project" value="UniProtKB-KW"/>
</dbReference>
<keyword evidence="3" id="KW-0687">Ribonucleoprotein</keyword>
<dbReference type="InterPro" id="IPR022973">
    <property type="entry name" value="Ribosomal_uL10_bac"/>
</dbReference>
<proteinExistence type="inferred from homology"/>
<evidence type="ECO:0000313" key="4">
    <source>
        <dbReference type="EMBL" id="SUZ71935.1"/>
    </source>
</evidence>